<reference evidence="2" key="1">
    <citation type="journal article" date="2019" name="Int. J. Syst. Evol. Microbiol.">
        <title>The Global Catalogue of Microorganisms (GCM) 10K type strain sequencing project: providing services to taxonomists for standard genome sequencing and annotation.</title>
        <authorList>
            <consortium name="The Broad Institute Genomics Platform"/>
            <consortium name="The Broad Institute Genome Sequencing Center for Infectious Disease"/>
            <person name="Wu L."/>
            <person name="Ma J."/>
        </authorList>
    </citation>
    <scope>NUCLEOTIDE SEQUENCE [LARGE SCALE GENOMIC DNA]</scope>
    <source>
        <strain evidence="2">JCM 17986</strain>
    </source>
</reference>
<protein>
    <recommendedName>
        <fullName evidence="3">Lipoprotein</fullName>
    </recommendedName>
</protein>
<dbReference type="EMBL" id="BAABHS010000014">
    <property type="protein sequence ID" value="GAA4971370.1"/>
    <property type="molecule type" value="Genomic_DNA"/>
</dbReference>
<gene>
    <name evidence="1" type="ORF">GCM10023205_41440</name>
</gene>
<organism evidence="1 2">
    <name type="scientific">Yinghuangia aomiensis</name>
    <dbReference type="NCBI Taxonomy" id="676205"/>
    <lineage>
        <taxon>Bacteria</taxon>
        <taxon>Bacillati</taxon>
        <taxon>Actinomycetota</taxon>
        <taxon>Actinomycetes</taxon>
        <taxon>Kitasatosporales</taxon>
        <taxon>Streptomycetaceae</taxon>
        <taxon>Yinghuangia</taxon>
    </lineage>
</organism>
<sequence>MMNRRRTAAVAGVAALGAFALTGCGLSKPSALVTMVSGTQSAHTEARCRNIPAGDEAKLTECLNPTTAGLKKPTALKVSEGSEVGIGVDTSISDHNWRFVINSDTAGPQIADRTYYQAFRVPYGSFDEANTLSVSVIEYSKDQPKNVWTFDLEKK</sequence>
<accession>A0ABP9HHX3</accession>
<evidence type="ECO:0000313" key="1">
    <source>
        <dbReference type="EMBL" id="GAA4971370.1"/>
    </source>
</evidence>
<comment type="caution">
    <text evidence="1">The sequence shown here is derived from an EMBL/GenBank/DDBJ whole genome shotgun (WGS) entry which is preliminary data.</text>
</comment>
<dbReference type="RefSeq" id="WP_345677061.1">
    <property type="nucleotide sequence ID" value="NZ_BAABHS010000014.1"/>
</dbReference>
<dbReference type="Proteomes" id="UP001500466">
    <property type="component" value="Unassembled WGS sequence"/>
</dbReference>
<proteinExistence type="predicted"/>
<dbReference type="PROSITE" id="PS51257">
    <property type="entry name" value="PROKAR_LIPOPROTEIN"/>
    <property type="match status" value="1"/>
</dbReference>
<evidence type="ECO:0000313" key="2">
    <source>
        <dbReference type="Proteomes" id="UP001500466"/>
    </source>
</evidence>
<evidence type="ECO:0008006" key="3">
    <source>
        <dbReference type="Google" id="ProtNLM"/>
    </source>
</evidence>
<keyword evidence="2" id="KW-1185">Reference proteome</keyword>
<name>A0ABP9HHX3_9ACTN</name>